<evidence type="ECO:0000259" key="4">
    <source>
        <dbReference type="PROSITE" id="PS50042"/>
    </source>
</evidence>
<evidence type="ECO:0000313" key="7">
    <source>
        <dbReference type="Proteomes" id="UP001208938"/>
    </source>
</evidence>
<keyword evidence="7" id="KW-1185">Reference proteome</keyword>
<comment type="caution">
    <text evidence="6">The sequence shown here is derived from an EMBL/GenBank/DDBJ whole genome shotgun (WGS) entry which is preliminary data.</text>
</comment>
<keyword evidence="3" id="KW-0804">Transcription</keyword>
<dbReference type="InterPro" id="IPR018490">
    <property type="entry name" value="cNMP-bd_dom_sf"/>
</dbReference>
<dbReference type="PROSITE" id="PS50042">
    <property type="entry name" value="CNMP_BINDING_3"/>
    <property type="match status" value="1"/>
</dbReference>
<evidence type="ECO:0000256" key="2">
    <source>
        <dbReference type="ARBA" id="ARBA00023125"/>
    </source>
</evidence>
<dbReference type="InterPro" id="IPR014710">
    <property type="entry name" value="RmlC-like_jellyroll"/>
</dbReference>
<protein>
    <submittedName>
        <fullName evidence="6">Crp/Fnr family transcriptional regulator</fullName>
    </submittedName>
</protein>
<dbReference type="Gene3D" id="2.60.120.10">
    <property type="entry name" value="Jelly Rolls"/>
    <property type="match status" value="1"/>
</dbReference>
<dbReference type="EMBL" id="JAPDFL010000001">
    <property type="protein sequence ID" value="MCW1933030.1"/>
    <property type="molecule type" value="Genomic_DNA"/>
</dbReference>
<dbReference type="PROSITE" id="PS00889">
    <property type="entry name" value="CNMP_BINDING_2"/>
    <property type="match status" value="1"/>
</dbReference>
<reference evidence="6 7" key="1">
    <citation type="submission" date="2022-10" db="EMBL/GenBank/DDBJ databases">
        <title>Pararhodobacter sp. nov., isolated from marine algae.</title>
        <authorList>
            <person name="Choi B.J."/>
            <person name="Kim J.M."/>
            <person name="Lee J.K."/>
            <person name="Choi D.G."/>
            <person name="Jeon C.O."/>
        </authorList>
    </citation>
    <scope>NUCLEOTIDE SEQUENCE [LARGE SCALE GENOMIC DNA]</scope>
    <source>
        <strain evidence="6 7">ZQ420</strain>
    </source>
</reference>
<dbReference type="SUPFAM" id="SSF46785">
    <property type="entry name" value="Winged helix' DNA-binding domain"/>
    <property type="match status" value="1"/>
</dbReference>
<dbReference type="Gene3D" id="1.10.10.10">
    <property type="entry name" value="Winged helix-like DNA-binding domain superfamily/Winged helix DNA-binding domain"/>
    <property type="match status" value="1"/>
</dbReference>
<dbReference type="InterPro" id="IPR050397">
    <property type="entry name" value="Env_Response_Regulators"/>
</dbReference>
<dbReference type="SUPFAM" id="SSF51206">
    <property type="entry name" value="cAMP-binding domain-like"/>
    <property type="match status" value="1"/>
</dbReference>
<dbReference type="InterPro" id="IPR036390">
    <property type="entry name" value="WH_DNA-bd_sf"/>
</dbReference>
<dbReference type="InterPro" id="IPR018488">
    <property type="entry name" value="cNMP-bd_CS"/>
</dbReference>
<keyword evidence="2" id="KW-0238">DNA-binding</keyword>
<dbReference type="PROSITE" id="PS51063">
    <property type="entry name" value="HTH_CRP_2"/>
    <property type="match status" value="1"/>
</dbReference>
<feature type="domain" description="HTH crp-type" evidence="5">
    <location>
        <begin position="146"/>
        <end position="222"/>
    </location>
</feature>
<dbReference type="InterPro" id="IPR000595">
    <property type="entry name" value="cNMP-bd_dom"/>
</dbReference>
<dbReference type="SMART" id="SM00100">
    <property type="entry name" value="cNMP"/>
    <property type="match status" value="1"/>
</dbReference>
<dbReference type="InterPro" id="IPR036388">
    <property type="entry name" value="WH-like_DNA-bd_sf"/>
</dbReference>
<gene>
    <name evidence="6" type="ORF">OKW52_12375</name>
</gene>
<accession>A0ABT3GZX5</accession>
<dbReference type="Proteomes" id="UP001208938">
    <property type="component" value="Unassembled WGS sequence"/>
</dbReference>
<sequence length="229" mass="24798">MRNRGFWKSFALFSGLSPDALDAVAATARARHWRNGELLFQRHDPGDWLVALESGRVRISLVTPGGRELVLRHSEPGEILGEMALFDSAPRSADATAVGAVSGFVLDRSAFHTLAQADTGFYRSALAHLSGMLRSTTLQLESIALYQLRGRVARFLLITLEQLHGADIPEEAGLSLGLSQGELAAVLGATRPKVNRVLQDFRDEGLIIDDGRSWRCHVAGLRAEAGSDG</sequence>
<dbReference type="RefSeq" id="WP_264505979.1">
    <property type="nucleotide sequence ID" value="NZ_JAPDFL010000001.1"/>
</dbReference>
<dbReference type="PANTHER" id="PTHR24567">
    <property type="entry name" value="CRP FAMILY TRANSCRIPTIONAL REGULATORY PROTEIN"/>
    <property type="match status" value="1"/>
</dbReference>
<proteinExistence type="predicted"/>
<dbReference type="PANTHER" id="PTHR24567:SF74">
    <property type="entry name" value="HTH-TYPE TRANSCRIPTIONAL REGULATOR ARCR"/>
    <property type="match status" value="1"/>
</dbReference>
<organism evidence="6 7">
    <name type="scientific">Pararhodobacter zhoushanensis</name>
    <dbReference type="NCBI Taxonomy" id="2479545"/>
    <lineage>
        <taxon>Bacteria</taxon>
        <taxon>Pseudomonadati</taxon>
        <taxon>Pseudomonadota</taxon>
        <taxon>Alphaproteobacteria</taxon>
        <taxon>Rhodobacterales</taxon>
        <taxon>Paracoccaceae</taxon>
        <taxon>Pararhodobacter</taxon>
    </lineage>
</organism>
<evidence type="ECO:0000259" key="5">
    <source>
        <dbReference type="PROSITE" id="PS51063"/>
    </source>
</evidence>
<evidence type="ECO:0000256" key="3">
    <source>
        <dbReference type="ARBA" id="ARBA00023163"/>
    </source>
</evidence>
<name>A0ABT3GZX5_9RHOB</name>
<dbReference type="Pfam" id="PF00027">
    <property type="entry name" value="cNMP_binding"/>
    <property type="match status" value="1"/>
</dbReference>
<evidence type="ECO:0000313" key="6">
    <source>
        <dbReference type="EMBL" id="MCW1933030.1"/>
    </source>
</evidence>
<dbReference type="CDD" id="cd00038">
    <property type="entry name" value="CAP_ED"/>
    <property type="match status" value="1"/>
</dbReference>
<feature type="domain" description="Cyclic nucleotide-binding" evidence="4">
    <location>
        <begin position="12"/>
        <end position="114"/>
    </location>
</feature>
<evidence type="ECO:0000256" key="1">
    <source>
        <dbReference type="ARBA" id="ARBA00023015"/>
    </source>
</evidence>
<keyword evidence="1" id="KW-0805">Transcription regulation</keyword>
<dbReference type="InterPro" id="IPR012318">
    <property type="entry name" value="HTH_CRP"/>
</dbReference>
<dbReference type="Pfam" id="PF13545">
    <property type="entry name" value="HTH_Crp_2"/>
    <property type="match status" value="1"/>
</dbReference>